<dbReference type="Gene3D" id="3.30.300.30">
    <property type="match status" value="1"/>
</dbReference>
<evidence type="ECO:0000256" key="3">
    <source>
        <dbReference type="ARBA" id="ARBA00024484"/>
    </source>
</evidence>
<dbReference type="Pfam" id="PF00501">
    <property type="entry name" value="AMP-binding"/>
    <property type="match status" value="1"/>
</dbReference>
<evidence type="ECO:0000313" key="5">
    <source>
        <dbReference type="EMBL" id="KAF7678816.1"/>
    </source>
</evidence>
<accession>A0ABQ7HVP4</accession>
<keyword evidence="5" id="KW-0436">Ligase</keyword>
<dbReference type="InterPro" id="IPR042099">
    <property type="entry name" value="ANL_N_sf"/>
</dbReference>
<dbReference type="SUPFAM" id="SSF56801">
    <property type="entry name" value="Acetyl-CoA synthetase-like"/>
    <property type="match status" value="1"/>
</dbReference>
<comment type="catalytic activity">
    <reaction evidence="3">
        <text>a long-chain fatty acid + ATP + CoA = a long-chain fatty acyl-CoA + AMP + diphosphate</text>
        <dbReference type="Rhea" id="RHEA:15421"/>
        <dbReference type="ChEBI" id="CHEBI:30616"/>
        <dbReference type="ChEBI" id="CHEBI:33019"/>
        <dbReference type="ChEBI" id="CHEBI:57287"/>
        <dbReference type="ChEBI" id="CHEBI:57560"/>
        <dbReference type="ChEBI" id="CHEBI:83139"/>
        <dbReference type="ChEBI" id="CHEBI:456215"/>
        <dbReference type="EC" id="6.2.1.3"/>
    </reaction>
    <physiologicalReaction direction="left-to-right" evidence="3">
        <dbReference type="Rhea" id="RHEA:15422"/>
    </physiologicalReaction>
</comment>
<dbReference type="PROSITE" id="PS00455">
    <property type="entry name" value="AMP_BINDING"/>
    <property type="match status" value="1"/>
</dbReference>
<dbReference type="Pfam" id="PF23562">
    <property type="entry name" value="AMP-binding_C_3"/>
    <property type="match status" value="1"/>
</dbReference>
<dbReference type="PANTHER" id="PTHR43272">
    <property type="entry name" value="LONG-CHAIN-FATTY-ACID--COA LIGASE"/>
    <property type="match status" value="1"/>
</dbReference>
<keyword evidence="2" id="KW-0067">ATP-binding</keyword>
<dbReference type="PANTHER" id="PTHR43272:SF33">
    <property type="entry name" value="AMP-BINDING DOMAIN-CONTAINING PROTEIN-RELATED"/>
    <property type="match status" value="1"/>
</dbReference>
<dbReference type="InterPro" id="IPR000873">
    <property type="entry name" value="AMP-dep_synth/lig_dom"/>
</dbReference>
<reference evidence="5 6" key="1">
    <citation type="submission" date="2019-01" db="EMBL/GenBank/DDBJ databases">
        <title>Genomes sequencing and comparative genomics of infectious freshwater microsporidia, Cucumispora dikerogammari and Thelohania contejeani.</title>
        <authorList>
            <person name="Cormier A."/>
            <person name="Giraud I."/>
            <person name="Wattier R."/>
            <person name="Teixeira M."/>
            <person name="Grandjean F."/>
            <person name="Rigaud T."/>
            <person name="Cordaux R."/>
        </authorList>
    </citation>
    <scope>NUCLEOTIDE SEQUENCE [LARGE SCALE GENOMIC DNA]</scope>
    <source>
        <strain evidence="5">T1</strain>
        <tissue evidence="5">Spores</tissue>
    </source>
</reference>
<dbReference type="EMBL" id="SBIQ01000357">
    <property type="protein sequence ID" value="KAF7678816.1"/>
    <property type="molecule type" value="Genomic_DNA"/>
</dbReference>
<evidence type="ECO:0000256" key="1">
    <source>
        <dbReference type="ARBA" id="ARBA00022741"/>
    </source>
</evidence>
<name>A0ABQ7HVP4_9MICR</name>
<proteinExistence type="predicted"/>
<sequence length="613" mass="70119">MKIKKNIVSQKRDDGSYQHPLYVDGEDMTVNSSRTLLECLMKKCESSLKNDFIARIEINKKLLWYTYEDFMNQVKSLATYLHSFVKKDELIGIFSINRIEWLISEYASYMTHTINCPLYSTFGVESLLHILNETEMRICIISGSKAVSLYEDIISKNKTKLTDLILMDPIEEKYLDLYLKNGIKIHSWNDIMNININNELLNTIKKPSENDIATICYTSGTSGIPKGVILTHKNFISSMSTFVKEKYKESVFNLKGEDYYLSYLPLAHVLERICISSMIPIGAKIIFYSGNPKNLQSDMKIAKPTLFTGVPRVFNVFKEAISKTIREKGIVVNFLFNLAVKYKIFFQKYGIFKNFILDALFFNKVKKEFGGKISVMLSGSAPLKPEVLKYLQAVFACPIYEGYGQTEAVATNILQPTTCYKPGMVGVPYPVNIIKLVPIEGYSSNEGEICIKGDNITKGYFKRNDVLFDKEGYLKTGDIGRIEDGIFKIIGRKKEIFKTSLGEYIIPEKVENALIEDCIDDVLIVGREYEDYIVALIVCKNKQISEEDVLKIINAIGLNKVNQGVITKYEIPKRIVVLREEFMNYGEFITPTGKKRRKLIEHYFKNEISALFN</sequence>
<evidence type="ECO:0000313" key="6">
    <source>
        <dbReference type="Proteomes" id="UP001516464"/>
    </source>
</evidence>
<dbReference type="GO" id="GO:0016874">
    <property type="term" value="F:ligase activity"/>
    <property type="evidence" value="ECO:0007669"/>
    <property type="project" value="UniProtKB-KW"/>
</dbReference>
<protein>
    <submittedName>
        <fullName evidence="5">Long-chain-fatty-acid--CoA ligase 5</fullName>
    </submittedName>
</protein>
<evidence type="ECO:0000259" key="4">
    <source>
        <dbReference type="Pfam" id="PF00501"/>
    </source>
</evidence>
<feature type="domain" description="AMP-dependent synthetase/ligase" evidence="4">
    <location>
        <begin position="63"/>
        <end position="461"/>
    </location>
</feature>
<dbReference type="InterPro" id="IPR020845">
    <property type="entry name" value="AMP-binding_CS"/>
</dbReference>
<comment type="caution">
    <text evidence="5">The sequence shown here is derived from an EMBL/GenBank/DDBJ whole genome shotgun (WGS) entry which is preliminary data.</text>
</comment>
<keyword evidence="6" id="KW-1185">Reference proteome</keyword>
<keyword evidence="1" id="KW-0547">Nucleotide-binding</keyword>
<evidence type="ECO:0000256" key="2">
    <source>
        <dbReference type="ARBA" id="ARBA00022840"/>
    </source>
</evidence>
<organism evidence="5 6">
    <name type="scientific">Astathelohania contejeani</name>
    <dbReference type="NCBI Taxonomy" id="164912"/>
    <lineage>
        <taxon>Eukaryota</taxon>
        <taxon>Fungi</taxon>
        <taxon>Fungi incertae sedis</taxon>
        <taxon>Microsporidia</taxon>
        <taxon>Astathelohaniidae</taxon>
        <taxon>Astathelohania</taxon>
    </lineage>
</organism>
<dbReference type="InterPro" id="IPR045851">
    <property type="entry name" value="AMP-bd_C_sf"/>
</dbReference>
<gene>
    <name evidence="5" type="primary">Acsl5_2</name>
    <name evidence="5" type="ORF">TCON_2546</name>
</gene>
<dbReference type="Proteomes" id="UP001516464">
    <property type="component" value="Unassembled WGS sequence"/>
</dbReference>
<dbReference type="Gene3D" id="3.40.50.12780">
    <property type="entry name" value="N-terminal domain of ligase-like"/>
    <property type="match status" value="1"/>
</dbReference>